<dbReference type="VEuPathDB" id="VectorBase:ISCW006375"/>
<sequence>IPAASDSTVRASSEERKKKRHKKTRAKKSVDSTISGIVTKRERAREENEAGYAARRRRCAPKPAAQEALPAALSNEWEAAGRRHLESLVVPVSRYRCSGTRRDTRRRRGSARAQATGKRDSSNTRTGPRSAGG</sequence>
<dbReference type="EMBL" id="DS741449">
    <property type="protein sequence ID" value="EEC07507.1"/>
    <property type="molecule type" value="Genomic_DNA"/>
</dbReference>
<gene>
    <name evidence="2" type="ORF">IscW_ISCW006375</name>
</gene>
<feature type="region of interest" description="Disordered" evidence="1">
    <location>
        <begin position="95"/>
        <end position="133"/>
    </location>
</feature>
<feature type="compositionally biased region" description="Basic and acidic residues" evidence="1">
    <location>
        <begin position="39"/>
        <end position="48"/>
    </location>
</feature>
<dbReference type="AlphaFoldDB" id="B7PLN6"/>
<reference evidence="2 4" key="1">
    <citation type="submission" date="2008-03" db="EMBL/GenBank/DDBJ databases">
        <title>Annotation of Ixodes scapularis.</title>
        <authorList>
            <consortium name="Ixodes scapularis Genome Project Consortium"/>
            <person name="Caler E."/>
            <person name="Hannick L.I."/>
            <person name="Bidwell S."/>
            <person name="Joardar V."/>
            <person name="Thiagarajan M."/>
            <person name="Amedeo P."/>
            <person name="Galinsky K.J."/>
            <person name="Schobel S."/>
            <person name="Inman J."/>
            <person name="Hostetler J."/>
            <person name="Miller J."/>
            <person name="Hammond M."/>
            <person name="Megy K."/>
            <person name="Lawson D."/>
            <person name="Kodira C."/>
            <person name="Sutton G."/>
            <person name="Meyer J."/>
            <person name="Hill C.A."/>
            <person name="Birren B."/>
            <person name="Nene V."/>
            <person name="Collins F."/>
            <person name="Alarcon-Chaidez F."/>
            <person name="Wikel S."/>
            <person name="Strausberg R."/>
        </authorList>
    </citation>
    <scope>NUCLEOTIDE SEQUENCE [LARGE SCALE GENOMIC DNA]</scope>
    <source>
        <strain evidence="4">Wikel</strain>
        <strain evidence="2">Wikel colony</strain>
    </source>
</reference>
<dbReference type="Proteomes" id="UP000001555">
    <property type="component" value="Unassembled WGS sequence"/>
</dbReference>
<dbReference type="HOGENOM" id="CLU_1911876_0_0_1"/>
<evidence type="ECO:0000313" key="4">
    <source>
        <dbReference type="Proteomes" id="UP000001555"/>
    </source>
</evidence>
<organism>
    <name type="scientific">Ixodes scapularis</name>
    <name type="common">Black-legged tick</name>
    <name type="synonym">Deer tick</name>
    <dbReference type="NCBI Taxonomy" id="6945"/>
    <lineage>
        <taxon>Eukaryota</taxon>
        <taxon>Metazoa</taxon>
        <taxon>Ecdysozoa</taxon>
        <taxon>Arthropoda</taxon>
        <taxon>Chelicerata</taxon>
        <taxon>Arachnida</taxon>
        <taxon>Acari</taxon>
        <taxon>Parasitiformes</taxon>
        <taxon>Ixodida</taxon>
        <taxon>Ixodoidea</taxon>
        <taxon>Ixodidae</taxon>
        <taxon>Ixodinae</taxon>
        <taxon>Ixodes</taxon>
    </lineage>
</organism>
<proteinExistence type="predicted"/>
<feature type="non-terminal residue" evidence="2">
    <location>
        <position position="133"/>
    </location>
</feature>
<keyword evidence="4" id="KW-1185">Reference proteome</keyword>
<dbReference type="EnsemblMetazoa" id="ISCW006375-RA">
    <property type="protein sequence ID" value="ISCW006375-PA"/>
    <property type="gene ID" value="ISCW006375"/>
</dbReference>
<feature type="compositionally biased region" description="Polar residues" evidence="1">
    <location>
        <begin position="1"/>
        <end position="11"/>
    </location>
</feature>
<evidence type="ECO:0000313" key="2">
    <source>
        <dbReference type="EMBL" id="EEC07507.1"/>
    </source>
</evidence>
<dbReference type="PaxDb" id="6945-B7PLN6"/>
<name>B7PLN6_IXOSC</name>
<feature type="non-terminal residue" evidence="2">
    <location>
        <position position="1"/>
    </location>
</feature>
<protein>
    <submittedName>
        <fullName evidence="2 3">Uncharacterized protein</fullName>
    </submittedName>
</protein>
<evidence type="ECO:0000256" key="1">
    <source>
        <dbReference type="SAM" id="MobiDB-lite"/>
    </source>
</evidence>
<feature type="compositionally biased region" description="Basic residues" evidence="1">
    <location>
        <begin position="17"/>
        <end position="27"/>
    </location>
</feature>
<accession>B7PLN6</accession>
<feature type="region of interest" description="Disordered" evidence="1">
    <location>
        <begin position="1"/>
        <end position="68"/>
    </location>
</feature>
<dbReference type="EMBL" id="ABJB010937590">
    <property type="status" value="NOT_ANNOTATED_CDS"/>
    <property type="molecule type" value="Genomic_DNA"/>
</dbReference>
<reference evidence="3" key="2">
    <citation type="submission" date="2020-05" db="UniProtKB">
        <authorList>
            <consortium name="EnsemblMetazoa"/>
        </authorList>
    </citation>
    <scope>IDENTIFICATION</scope>
    <source>
        <strain evidence="3">wikel</strain>
    </source>
</reference>
<dbReference type="InParanoid" id="B7PLN6"/>
<dbReference type="VEuPathDB" id="VectorBase:ISCI006375"/>
<evidence type="ECO:0000313" key="3">
    <source>
        <dbReference type="EnsemblMetazoa" id="ISCW006375-PA"/>
    </source>
</evidence>